<keyword evidence="1" id="KW-0812">Transmembrane</keyword>
<comment type="caution">
    <text evidence="2">The sequence shown here is derived from an EMBL/GenBank/DDBJ whole genome shotgun (WGS) entry which is preliminary data.</text>
</comment>
<protein>
    <submittedName>
        <fullName evidence="2">Uncharacterized protein</fullName>
    </submittedName>
</protein>
<keyword evidence="1" id="KW-1133">Transmembrane helix</keyword>
<organism evidence="2 3">
    <name type="scientific">Rhizophagus irregularis (strain DAOM 181602 / DAOM 197198 / MUCL 43194)</name>
    <name type="common">Arbuscular mycorrhizal fungus</name>
    <name type="synonym">Glomus intraradices</name>
    <dbReference type="NCBI Taxonomy" id="747089"/>
    <lineage>
        <taxon>Eukaryota</taxon>
        <taxon>Fungi</taxon>
        <taxon>Fungi incertae sedis</taxon>
        <taxon>Mucoromycota</taxon>
        <taxon>Glomeromycotina</taxon>
        <taxon>Glomeromycetes</taxon>
        <taxon>Glomerales</taxon>
        <taxon>Glomeraceae</taxon>
        <taxon>Rhizophagus</taxon>
    </lineage>
</organism>
<feature type="non-terminal residue" evidence="2">
    <location>
        <position position="57"/>
    </location>
</feature>
<feature type="non-terminal residue" evidence="2">
    <location>
        <position position="1"/>
    </location>
</feature>
<keyword evidence="3" id="KW-1185">Reference proteome</keyword>
<name>A0A2P4P7C6_RHIID</name>
<proteinExistence type="predicted"/>
<accession>A0A2P4P7C6</accession>
<dbReference type="Proteomes" id="UP000018888">
    <property type="component" value="Unassembled WGS sequence"/>
</dbReference>
<feature type="transmembrane region" description="Helical" evidence="1">
    <location>
        <begin position="12"/>
        <end position="35"/>
    </location>
</feature>
<dbReference type="EMBL" id="AUPC02000349">
    <property type="protein sequence ID" value="POG61278.1"/>
    <property type="molecule type" value="Genomic_DNA"/>
</dbReference>
<reference evidence="2 3" key="1">
    <citation type="journal article" date="2013" name="Proc. Natl. Acad. Sci. U.S.A.">
        <title>Genome of an arbuscular mycorrhizal fungus provides insight into the oldest plant symbiosis.</title>
        <authorList>
            <person name="Tisserant E."/>
            <person name="Malbreil M."/>
            <person name="Kuo A."/>
            <person name="Kohler A."/>
            <person name="Symeonidi A."/>
            <person name="Balestrini R."/>
            <person name="Charron P."/>
            <person name="Duensing N."/>
            <person name="Frei Dit Frey N."/>
            <person name="Gianinazzi-Pearson V."/>
            <person name="Gilbert L.B."/>
            <person name="Handa Y."/>
            <person name="Herr J.R."/>
            <person name="Hijri M."/>
            <person name="Koul R."/>
            <person name="Kawaguchi M."/>
            <person name="Krajinski F."/>
            <person name="Lammers P.J."/>
            <person name="Masclaux F.G."/>
            <person name="Murat C."/>
            <person name="Morin E."/>
            <person name="Ndikumana S."/>
            <person name="Pagni M."/>
            <person name="Petitpierre D."/>
            <person name="Requena N."/>
            <person name="Rosikiewicz P."/>
            <person name="Riley R."/>
            <person name="Saito K."/>
            <person name="San Clemente H."/>
            <person name="Shapiro H."/>
            <person name="van Tuinen D."/>
            <person name="Becard G."/>
            <person name="Bonfante P."/>
            <person name="Paszkowski U."/>
            <person name="Shachar-Hill Y.Y."/>
            <person name="Tuskan G.A."/>
            <person name="Young P.W."/>
            <person name="Sanders I.R."/>
            <person name="Henrissat B."/>
            <person name="Rensing S.A."/>
            <person name="Grigoriev I.V."/>
            <person name="Corradi N."/>
            <person name="Roux C."/>
            <person name="Martin F."/>
        </authorList>
    </citation>
    <scope>NUCLEOTIDE SEQUENCE [LARGE SCALE GENOMIC DNA]</scope>
    <source>
        <strain evidence="2 3">DAOM 197198</strain>
    </source>
</reference>
<evidence type="ECO:0000313" key="3">
    <source>
        <dbReference type="Proteomes" id="UP000018888"/>
    </source>
</evidence>
<sequence length="57" mass="6754">IGPFSGFEFITSIHVLLLVAMAHFQFVFYIFCIIWNESYLSKRLVIHLIWHASLDIR</sequence>
<reference evidence="2 3" key="2">
    <citation type="journal article" date="2018" name="New Phytol.">
        <title>High intraspecific genome diversity in the model arbuscular mycorrhizal symbiont Rhizophagus irregularis.</title>
        <authorList>
            <person name="Chen E.C.H."/>
            <person name="Morin E."/>
            <person name="Beaudet D."/>
            <person name="Noel J."/>
            <person name="Yildirir G."/>
            <person name="Ndikumana S."/>
            <person name="Charron P."/>
            <person name="St-Onge C."/>
            <person name="Giorgi J."/>
            <person name="Kruger M."/>
            <person name="Marton T."/>
            <person name="Ropars J."/>
            <person name="Grigoriev I.V."/>
            <person name="Hainaut M."/>
            <person name="Henrissat B."/>
            <person name="Roux C."/>
            <person name="Martin F."/>
            <person name="Corradi N."/>
        </authorList>
    </citation>
    <scope>NUCLEOTIDE SEQUENCE [LARGE SCALE GENOMIC DNA]</scope>
    <source>
        <strain evidence="2 3">DAOM 197198</strain>
    </source>
</reference>
<evidence type="ECO:0000256" key="1">
    <source>
        <dbReference type="SAM" id="Phobius"/>
    </source>
</evidence>
<keyword evidence="1" id="KW-0472">Membrane</keyword>
<evidence type="ECO:0000313" key="2">
    <source>
        <dbReference type="EMBL" id="POG61278.1"/>
    </source>
</evidence>
<dbReference type="AlphaFoldDB" id="A0A2P4P7C6"/>
<gene>
    <name evidence="2" type="ORF">GLOIN_2v1705111</name>
</gene>